<feature type="compositionally biased region" description="Low complexity" evidence="1">
    <location>
        <begin position="1"/>
        <end position="13"/>
    </location>
</feature>
<organism evidence="2 3">
    <name type="scientific">Streptococcus mitis</name>
    <dbReference type="NCBI Taxonomy" id="28037"/>
    <lineage>
        <taxon>Bacteria</taxon>
        <taxon>Bacillati</taxon>
        <taxon>Bacillota</taxon>
        <taxon>Bacilli</taxon>
        <taxon>Lactobacillales</taxon>
        <taxon>Streptococcaceae</taxon>
        <taxon>Streptococcus</taxon>
        <taxon>Streptococcus mitis group</taxon>
    </lineage>
</organism>
<evidence type="ECO:0000313" key="2">
    <source>
        <dbReference type="EMBL" id="KYF35063.1"/>
    </source>
</evidence>
<reference evidence="2 3" key="1">
    <citation type="submission" date="2016-01" db="EMBL/GenBank/DDBJ databases">
        <title>Highly variable Streptococcus oralis 1 are common among viridans streptococci isolated from primates.</title>
        <authorList>
            <person name="Denapaite D."/>
            <person name="Rieger M."/>
            <person name="Koendgen S."/>
            <person name="Brueckner R."/>
            <person name="Ochigava I."/>
            <person name="Kappeler P."/>
            <person name="Maetz-Rensing K."/>
            <person name="Leendertz F."/>
        </authorList>
    </citation>
    <scope>NUCLEOTIDE SEQUENCE [LARGE SCALE GENOMIC DNA]</scope>
    <source>
        <strain evidence="2 3">M3-1</strain>
    </source>
</reference>
<sequence>MGAESGSGVESAGKLGAESSSRFESAGRLGAEFGLKGTTVVSGLELLAVTGVVEVADSKTGAGRAILVGRPISQN</sequence>
<protein>
    <submittedName>
        <fullName evidence="2">Uncharacterized protein</fullName>
    </submittedName>
</protein>
<evidence type="ECO:0000256" key="1">
    <source>
        <dbReference type="SAM" id="MobiDB-lite"/>
    </source>
</evidence>
<dbReference type="PATRIC" id="fig|28037.235.peg.1313"/>
<dbReference type="EMBL" id="LROU01000106">
    <property type="protein sequence ID" value="KYF35063.1"/>
    <property type="molecule type" value="Genomic_DNA"/>
</dbReference>
<accession>A0A150NNN1</accession>
<gene>
    <name evidence="2" type="ORF">SMIM3I_02224</name>
</gene>
<name>A0A150NNN1_STRMT</name>
<comment type="caution">
    <text evidence="2">The sequence shown here is derived from an EMBL/GenBank/DDBJ whole genome shotgun (WGS) entry which is preliminary data.</text>
</comment>
<dbReference type="AlphaFoldDB" id="A0A150NNN1"/>
<feature type="region of interest" description="Disordered" evidence="1">
    <location>
        <begin position="1"/>
        <end position="20"/>
    </location>
</feature>
<dbReference type="Proteomes" id="UP000075442">
    <property type="component" value="Unassembled WGS sequence"/>
</dbReference>
<evidence type="ECO:0000313" key="3">
    <source>
        <dbReference type="Proteomes" id="UP000075442"/>
    </source>
</evidence>
<proteinExistence type="predicted"/>